<dbReference type="RefSeq" id="WP_306066884.1">
    <property type="nucleotide sequence ID" value="NZ_JAROCA020000001.1"/>
</dbReference>
<dbReference type="Gene3D" id="2.10.260.10">
    <property type="match status" value="1"/>
</dbReference>
<dbReference type="SMART" id="SM00966">
    <property type="entry name" value="SpoVT_AbrB"/>
    <property type="match status" value="1"/>
</dbReference>
<dbReference type="SUPFAM" id="SSF89447">
    <property type="entry name" value="AbrB/MazE/MraZ-like"/>
    <property type="match status" value="1"/>
</dbReference>
<protein>
    <submittedName>
        <fullName evidence="2">AbrB/MazE/SpoVT family DNA-binding domain-containing protein</fullName>
    </submittedName>
</protein>
<evidence type="ECO:0000259" key="1">
    <source>
        <dbReference type="SMART" id="SM00966"/>
    </source>
</evidence>
<dbReference type="InterPro" id="IPR037914">
    <property type="entry name" value="SpoVT-AbrB_sf"/>
</dbReference>
<dbReference type="Pfam" id="PF04014">
    <property type="entry name" value="MazE_antitoxin"/>
    <property type="match status" value="1"/>
</dbReference>
<keyword evidence="3" id="KW-1185">Reference proteome</keyword>
<evidence type="ECO:0000313" key="2">
    <source>
        <dbReference type="EMBL" id="MDY0404672.1"/>
    </source>
</evidence>
<proteinExistence type="predicted"/>
<name>A0ABU5CEA9_9BACI</name>
<accession>A0ABU5CEA9</accession>
<sequence length="91" mass="10356">METNSNKGDLTMTTKATKWGNSVGVRIPHKIAQKYGVHDGTEIQIEAYGKNGIILKPIVEKDPTLEELLEGITEENRHEEYFKRPMGREML</sequence>
<comment type="caution">
    <text evidence="2">The sequence shown here is derived from an EMBL/GenBank/DDBJ whole genome shotgun (WGS) entry which is preliminary data.</text>
</comment>
<dbReference type="InterPro" id="IPR007159">
    <property type="entry name" value="SpoVT-AbrB_dom"/>
</dbReference>
<evidence type="ECO:0000313" key="3">
    <source>
        <dbReference type="Proteomes" id="UP001228376"/>
    </source>
</evidence>
<organism evidence="2 3">
    <name type="scientific">Tigheibacillus jepli</name>
    <dbReference type="NCBI Taxonomy" id="3035914"/>
    <lineage>
        <taxon>Bacteria</taxon>
        <taxon>Bacillati</taxon>
        <taxon>Bacillota</taxon>
        <taxon>Bacilli</taxon>
        <taxon>Bacillales</taxon>
        <taxon>Bacillaceae</taxon>
        <taxon>Tigheibacillus</taxon>
    </lineage>
</organism>
<dbReference type="InterPro" id="IPR039052">
    <property type="entry name" value="Antitox_PemI-like"/>
</dbReference>
<feature type="domain" description="SpoVT-AbrB" evidence="1">
    <location>
        <begin position="17"/>
        <end position="63"/>
    </location>
</feature>
<dbReference type="Proteomes" id="UP001228376">
    <property type="component" value="Unassembled WGS sequence"/>
</dbReference>
<gene>
    <name evidence="2" type="ORF">P5G51_003990</name>
</gene>
<dbReference type="EMBL" id="JAROCA020000001">
    <property type="protein sequence ID" value="MDY0404672.1"/>
    <property type="molecule type" value="Genomic_DNA"/>
</dbReference>
<dbReference type="PANTHER" id="PTHR40516">
    <property type="entry name" value="ANTITOXIN CHPS-RELATED"/>
    <property type="match status" value="1"/>
</dbReference>
<dbReference type="PANTHER" id="PTHR40516:SF1">
    <property type="entry name" value="ANTITOXIN CHPS-RELATED"/>
    <property type="match status" value="1"/>
</dbReference>
<dbReference type="GO" id="GO:0003677">
    <property type="term" value="F:DNA binding"/>
    <property type="evidence" value="ECO:0007669"/>
    <property type="project" value="UniProtKB-KW"/>
</dbReference>
<reference evidence="2 3" key="1">
    <citation type="submission" date="2023-10" db="EMBL/GenBank/DDBJ databases">
        <title>179-bfca-hs.</title>
        <authorList>
            <person name="Miliotis G."/>
            <person name="Sengupta P."/>
            <person name="Hameed A."/>
            <person name="Chuvochina M."/>
            <person name="Mcdonagh F."/>
            <person name="Simpson A.C."/>
            <person name="Singh N.K."/>
            <person name="Rekha P.D."/>
            <person name="Raman K."/>
            <person name="Hugenholtz P."/>
            <person name="Venkateswaran K."/>
        </authorList>
    </citation>
    <scope>NUCLEOTIDE SEQUENCE [LARGE SCALE GENOMIC DNA]</scope>
    <source>
        <strain evidence="2 3">179-BFC-A-HS</strain>
    </source>
</reference>
<keyword evidence="2" id="KW-0238">DNA-binding</keyword>